<evidence type="ECO:0000313" key="1">
    <source>
        <dbReference type="EMBL" id="TWI05697.1"/>
    </source>
</evidence>
<keyword evidence="2" id="KW-1185">Reference proteome</keyword>
<organism evidence="1 2">
    <name type="scientific">Bradyrhizobium daqingense</name>
    <dbReference type="NCBI Taxonomy" id="993502"/>
    <lineage>
        <taxon>Bacteria</taxon>
        <taxon>Pseudomonadati</taxon>
        <taxon>Pseudomonadota</taxon>
        <taxon>Alphaproteobacteria</taxon>
        <taxon>Hyphomicrobiales</taxon>
        <taxon>Nitrobacteraceae</taxon>
        <taxon>Bradyrhizobium</taxon>
    </lineage>
</organism>
<accession>A0A562LDH6</accession>
<proteinExistence type="predicted"/>
<protein>
    <submittedName>
        <fullName evidence="1">Uncharacterized protein</fullName>
    </submittedName>
</protein>
<evidence type="ECO:0000313" key="2">
    <source>
        <dbReference type="Proteomes" id="UP000317176"/>
    </source>
</evidence>
<comment type="caution">
    <text evidence="1">The sequence shown here is derived from an EMBL/GenBank/DDBJ whole genome shotgun (WGS) entry which is preliminary data.</text>
</comment>
<sequence>MNGRSLATEGECESSHLCALGNRVGECLLAVPTSSRMRTGIVRDVMAGLVPVIHVFPRRTKNVDARDKPGHDAHGCR</sequence>
<name>A0A562LDH6_9BRAD</name>
<gene>
    <name evidence="1" type="ORF">IQ17_03199</name>
</gene>
<dbReference type="AlphaFoldDB" id="A0A562LDH6"/>
<dbReference type="Proteomes" id="UP000317176">
    <property type="component" value="Unassembled WGS sequence"/>
</dbReference>
<reference evidence="1 2" key="1">
    <citation type="journal article" date="2015" name="Stand. Genomic Sci.">
        <title>Genomic Encyclopedia of Bacterial and Archaeal Type Strains, Phase III: the genomes of soil and plant-associated and newly described type strains.</title>
        <authorList>
            <person name="Whitman W.B."/>
            <person name="Woyke T."/>
            <person name="Klenk H.P."/>
            <person name="Zhou Y."/>
            <person name="Lilburn T.G."/>
            <person name="Beck B.J."/>
            <person name="De Vos P."/>
            <person name="Vandamme P."/>
            <person name="Eisen J.A."/>
            <person name="Garrity G."/>
            <person name="Hugenholtz P."/>
            <person name="Kyrpides N.C."/>
        </authorList>
    </citation>
    <scope>NUCLEOTIDE SEQUENCE [LARGE SCALE GENOMIC DNA]</scope>
    <source>
        <strain evidence="1 2">CGMCC 1.10947</strain>
    </source>
</reference>
<dbReference type="EMBL" id="VLKL01000007">
    <property type="protein sequence ID" value="TWI05697.1"/>
    <property type="molecule type" value="Genomic_DNA"/>
</dbReference>